<feature type="compositionally biased region" description="Gly residues" evidence="10">
    <location>
        <begin position="297"/>
        <end position="389"/>
    </location>
</feature>
<feature type="compositionally biased region" description="Low complexity" evidence="10">
    <location>
        <begin position="287"/>
        <end position="296"/>
    </location>
</feature>
<dbReference type="Gene3D" id="2.40.30.10">
    <property type="entry name" value="Translation factors"/>
    <property type="match status" value="2"/>
</dbReference>
<dbReference type="InterPro" id="IPR023115">
    <property type="entry name" value="TIF_IF2_dom3"/>
</dbReference>
<comment type="caution">
    <text evidence="12">The sequence shown here is derived from an EMBL/GenBank/DDBJ whole genome shotgun (WGS) entry which is preliminary data.</text>
</comment>
<dbReference type="InterPro" id="IPR009000">
    <property type="entry name" value="Transl_B-barrel_sf"/>
</dbReference>
<dbReference type="NCBIfam" id="TIGR00231">
    <property type="entry name" value="small_GTP"/>
    <property type="match status" value="1"/>
</dbReference>
<dbReference type="Proteomes" id="UP000621386">
    <property type="component" value="Unassembled WGS sequence"/>
</dbReference>
<evidence type="ECO:0000256" key="5">
    <source>
        <dbReference type="ARBA" id="ARBA00022917"/>
    </source>
</evidence>
<evidence type="ECO:0000259" key="11">
    <source>
        <dbReference type="PROSITE" id="PS51722"/>
    </source>
</evidence>
<feature type="compositionally biased region" description="Pro residues" evidence="10">
    <location>
        <begin position="83"/>
        <end position="94"/>
    </location>
</feature>
<dbReference type="PROSITE" id="PS51722">
    <property type="entry name" value="G_TR_2"/>
    <property type="match status" value="1"/>
</dbReference>
<evidence type="ECO:0000256" key="4">
    <source>
        <dbReference type="ARBA" id="ARBA00022741"/>
    </source>
</evidence>
<dbReference type="InterPro" id="IPR027417">
    <property type="entry name" value="P-loop_NTPase"/>
</dbReference>
<dbReference type="CDD" id="cd03702">
    <property type="entry name" value="IF2_mtIF2_II"/>
    <property type="match status" value="1"/>
</dbReference>
<dbReference type="InterPro" id="IPR005225">
    <property type="entry name" value="Small_GTP-bd"/>
</dbReference>
<feature type="binding site" evidence="8">
    <location>
        <begin position="627"/>
        <end position="630"/>
    </location>
    <ligand>
        <name>GTP</name>
        <dbReference type="ChEBI" id="CHEBI:37565"/>
    </ligand>
</feature>
<dbReference type="CDD" id="cd03692">
    <property type="entry name" value="mtIF2_IVc"/>
    <property type="match status" value="1"/>
</dbReference>
<proteinExistence type="inferred from homology"/>
<sequence length="1021" mass="104522">MAKVRVYELAKEFGVESKVVMAKLQELGEFVRSASSTIEAPVVRKLTDAFQGGNGKSAGKPAPRKSSPKPAAPSPAQAARPAAPKPAAPKPPTAPAAQQPAAPSAPAASAPAPGPRPVPGPKPAPRPAPAAPEFTAPPAAPAAQAPQAPAAQGPRPGARPGAPKPGGRPAGGQGQGQGRPGQGAPRPGGQAPRPGARPAGPRPGNNPFTSGGNAGMARPQAPRPQGGPRPGGPGAPGAGPRPQAPGAQGGGPRPQAPGGPRPSPAGMPRPQGGPRPGPAGPRPNPGMMPQRPAAGPRPGGGGPGGRGPGGGGRPGGGGGRPGGGGFAGRPGGGGGGFAGRPGGPGGGGGGFAGRPGGPGGGGGGRPGFGGRPGGPGGRGGTQGAFGRPGGPARRGRKSKRQRRQEYEAMQAPSVGGVMLPRGNGETIRLSRGASLTDFAEKINANPASLVAVMMNLGEMVTATQSVSDETLQLLAGEMNYSVQIVSPEEEDRELLESFDIEFGEDEGDEEDLVVRPPVVTVMGHVDHGKTRLLDAIRKTNVIAGEAGGITQHIGAYQVSTEVNDEERKITFIDTPGHEAFTAMRARGAKSTDIAILVVAANDGVMPQTVEALNHAKAADVPIVVAVNKIDVEGADPTKVRGQLTEYGLVAEEYGGDTMFVDISAKQGLHIDSLLEAVVLTADASLDLRANPAQDAQGISIESRLDRGRGAVATVLVQRGTLRVGDTMVVGDAYGRVRAMLDDNGNNVAEAGPSTPVQVLGLTNVPGAGDNFLVVDEDRTARQIAEKRAARERNAAFAKRTRRVSLEDLDKVLKAGEVQQLNLIIKGDASGSVEALESSLLQLDVGEEVDIRVLHRGVGAVTESDIDLAMGSDAIVIGFNVRAAGRAAQMAEREGVDVRYYSVIYQAIEEIEAALKGMLKPEYEEVELGTAEIREVFKSSKLGNIAGVLIRSGEVKRNTKARLVRDGKVIAENLNIEGLRRFKDDVTEIREGYEGGINLGNFNDIKVDDVIATYEMREKPRA</sequence>
<evidence type="ECO:0000256" key="7">
    <source>
        <dbReference type="ARBA" id="ARBA00025162"/>
    </source>
</evidence>
<dbReference type="Pfam" id="PF22042">
    <property type="entry name" value="EF-G_D2"/>
    <property type="match status" value="1"/>
</dbReference>
<gene>
    <name evidence="8 12" type="primary">infB</name>
    <name evidence="12" type="ORF">JK361_26375</name>
</gene>
<keyword evidence="13" id="KW-1185">Reference proteome</keyword>
<evidence type="ECO:0000256" key="1">
    <source>
        <dbReference type="ARBA" id="ARBA00007733"/>
    </source>
</evidence>
<comment type="similarity">
    <text evidence="1 8 9">Belongs to the TRAFAC class translation factor GTPase superfamily. Classic translation factor GTPase family. IF-2 subfamily.</text>
</comment>
<dbReference type="Pfam" id="PF04760">
    <property type="entry name" value="IF2_N"/>
    <property type="match status" value="2"/>
</dbReference>
<dbReference type="SUPFAM" id="SSF50447">
    <property type="entry name" value="Translation proteins"/>
    <property type="match status" value="2"/>
</dbReference>
<keyword evidence="4 8" id="KW-0547">Nucleotide-binding</keyword>
<feature type="compositionally biased region" description="Gly residues" evidence="10">
    <location>
        <begin position="168"/>
        <end position="181"/>
    </location>
</feature>
<evidence type="ECO:0000256" key="2">
    <source>
        <dbReference type="ARBA" id="ARBA00020675"/>
    </source>
</evidence>
<dbReference type="SUPFAM" id="SSF52540">
    <property type="entry name" value="P-loop containing nucleoside triphosphate hydrolases"/>
    <property type="match status" value="1"/>
</dbReference>
<dbReference type="Pfam" id="PF00009">
    <property type="entry name" value="GTP_EFTU"/>
    <property type="match status" value="1"/>
</dbReference>
<reference evidence="12 13" key="1">
    <citation type="submission" date="2021-01" db="EMBL/GenBank/DDBJ databases">
        <title>WGS of actinomycetes isolated from Thailand.</title>
        <authorList>
            <person name="Thawai C."/>
        </authorList>
    </citation>
    <scope>NUCLEOTIDE SEQUENCE [LARGE SCALE GENOMIC DNA]</scope>
    <source>
        <strain evidence="12 13">CH5-8</strain>
    </source>
</reference>
<comment type="subcellular location">
    <subcellularLocation>
        <location evidence="8">Cytoplasm</location>
    </subcellularLocation>
</comment>
<dbReference type="InterPro" id="IPR015760">
    <property type="entry name" value="TIF_IF2"/>
</dbReference>
<dbReference type="InterPro" id="IPR036925">
    <property type="entry name" value="TIF_IF2_dom3_sf"/>
</dbReference>
<dbReference type="EMBL" id="JAERRH010000011">
    <property type="protein sequence ID" value="MBL1108074.1"/>
    <property type="molecule type" value="Genomic_DNA"/>
</dbReference>
<feature type="binding site" evidence="8">
    <location>
        <begin position="573"/>
        <end position="577"/>
    </location>
    <ligand>
        <name>GTP</name>
        <dbReference type="ChEBI" id="CHEBI:37565"/>
    </ligand>
</feature>
<evidence type="ECO:0000256" key="6">
    <source>
        <dbReference type="ARBA" id="ARBA00023134"/>
    </source>
</evidence>
<protein>
    <recommendedName>
        <fullName evidence="2 8">Translation initiation factor IF-2</fullName>
    </recommendedName>
</protein>
<keyword evidence="5 8" id="KW-0648">Protein biosynthesis</keyword>
<feature type="compositionally biased region" description="Low complexity" evidence="10">
    <location>
        <begin position="131"/>
        <end position="167"/>
    </location>
</feature>
<feature type="compositionally biased region" description="Pro residues" evidence="10">
    <location>
        <begin position="112"/>
        <end position="130"/>
    </location>
</feature>
<dbReference type="CDD" id="cd01887">
    <property type="entry name" value="IF2_eIF5B"/>
    <property type="match status" value="1"/>
</dbReference>
<dbReference type="InterPro" id="IPR044145">
    <property type="entry name" value="IF2_II"/>
</dbReference>
<feature type="compositionally biased region" description="Pro residues" evidence="10">
    <location>
        <begin position="254"/>
        <end position="286"/>
    </location>
</feature>
<dbReference type="PANTHER" id="PTHR43381:SF5">
    <property type="entry name" value="TR-TYPE G DOMAIN-CONTAINING PROTEIN"/>
    <property type="match status" value="1"/>
</dbReference>
<feature type="region of interest" description="Disordered" evidence="10">
    <location>
        <begin position="49"/>
        <end position="409"/>
    </location>
</feature>
<feature type="compositionally biased region" description="Basic residues" evidence="10">
    <location>
        <begin position="393"/>
        <end position="402"/>
    </location>
</feature>
<dbReference type="InterPro" id="IPR000795">
    <property type="entry name" value="T_Tr_GTP-bd_dom"/>
</dbReference>
<evidence type="ECO:0000256" key="8">
    <source>
        <dbReference type="HAMAP-Rule" id="MF_00100"/>
    </source>
</evidence>
<evidence type="ECO:0000313" key="12">
    <source>
        <dbReference type="EMBL" id="MBL1108074.1"/>
    </source>
</evidence>
<dbReference type="Gene3D" id="3.40.50.10050">
    <property type="entry name" value="Translation initiation factor IF- 2, domain 3"/>
    <property type="match status" value="1"/>
</dbReference>
<keyword evidence="6 8" id="KW-0342">GTP-binding</keyword>
<feature type="compositionally biased region" description="Pro residues" evidence="10">
    <location>
        <begin position="221"/>
        <end position="233"/>
    </location>
</feature>
<keyword evidence="3 8" id="KW-0396">Initiation factor</keyword>
<keyword evidence="8" id="KW-0963">Cytoplasm</keyword>
<comment type="function">
    <text evidence="7 8 9">One of the essential components for the initiation of protein synthesis. Protects formylmethionyl-tRNA from spontaneous hydrolysis and promotes its binding to the 30S ribosomal subunits. Also involved in the hydrolysis of GTP during the formation of the 70S ribosomal complex.</text>
</comment>
<feature type="compositionally biased region" description="Low complexity" evidence="10">
    <location>
        <begin position="182"/>
        <end position="203"/>
    </location>
</feature>
<evidence type="ECO:0000256" key="3">
    <source>
        <dbReference type="ARBA" id="ARBA00022540"/>
    </source>
</evidence>
<evidence type="ECO:0000256" key="9">
    <source>
        <dbReference type="RuleBase" id="RU000644"/>
    </source>
</evidence>
<organism evidence="12 13">
    <name type="scientific">Streptomyces musisoli</name>
    <dbReference type="NCBI Taxonomy" id="2802280"/>
    <lineage>
        <taxon>Bacteria</taxon>
        <taxon>Bacillati</taxon>
        <taxon>Actinomycetota</taxon>
        <taxon>Actinomycetes</taxon>
        <taxon>Kitasatosporales</taxon>
        <taxon>Streptomycetaceae</taxon>
        <taxon>Streptomyces</taxon>
    </lineage>
</organism>
<dbReference type="Gene3D" id="1.10.10.2480">
    <property type="match status" value="1"/>
</dbReference>
<dbReference type="InterPro" id="IPR000178">
    <property type="entry name" value="TF_IF2_bacterial-like"/>
</dbReference>
<dbReference type="RefSeq" id="WP_201822407.1">
    <property type="nucleotide sequence ID" value="NZ_JAERRH010000011.1"/>
</dbReference>
<feature type="domain" description="Tr-type G" evidence="11">
    <location>
        <begin position="514"/>
        <end position="686"/>
    </location>
</feature>
<feature type="compositionally biased region" description="Low complexity" evidence="10">
    <location>
        <begin position="95"/>
        <end position="111"/>
    </location>
</feature>
<dbReference type="InterPro" id="IPR053905">
    <property type="entry name" value="EF-G-like_DII"/>
</dbReference>
<dbReference type="Pfam" id="PF11987">
    <property type="entry name" value="IF-2"/>
    <property type="match status" value="1"/>
</dbReference>
<dbReference type="SUPFAM" id="SSF52156">
    <property type="entry name" value="Initiation factor IF2/eIF5b, domain 3"/>
    <property type="match status" value="1"/>
</dbReference>
<evidence type="ECO:0000313" key="13">
    <source>
        <dbReference type="Proteomes" id="UP000621386"/>
    </source>
</evidence>
<dbReference type="PROSITE" id="PS01176">
    <property type="entry name" value="IF2"/>
    <property type="match status" value="1"/>
</dbReference>
<accession>A0ABS1P741</accession>
<dbReference type="NCBIfam" id="TIGR00487">
    <property type="entry name" value="IF-2"/>
    <property type="match status" value="1"/>
</dbReference>
<feature type="binding site" evidence="8">
    <location>
        <begin position="523"/>
        <end position="530"/>
    </location>
    <ligand>
        <name>GTP</name>
        <dbReference type="ChEBI" id="CHEBI:37565"/>
    </ligand>
</feature>
<dbReference type="InterPro" id="IPR006847">
    <property type="entry name" value="IF2_N"/>
</dbReference>
<comment type="caution">
    <text evidence="8">Lacks conserved residue(s) required for the propagation of feature annotation.</text>
</comment>
<name>A0ABS1P741_9ACTN</name>
<feature type="compositionally biased region" description="Low complexity" evidence="10">
    <location>
        <begin position="68"/>
        <end position="82"/>
    </location>
</feature>
<dbReference type="PANTHER" id="PTHR43381">
    <property type="entry name" value="TRANSLATION INITIATION FACTOR IF-2-RELATED"/>
    <property type="match status" value="1"/>
</dbReference>
<dbReference type="HAMAP" id="MF_00100_B">
    <property type="entry name" value="IF_2_B"/>
    <property type="match status" value="1"/>
</dbReference>
<dbReference type="PRINTS" id="PR00315">
    <property type="entry name" value="ELONGATNFCT"/>
</dbReference>
<dbReference type="Gene3D" id="3.40.50.300">
    <property type="entry name" value="P-loop containing nucleotide triphosphate hydrolases"/>
    <property type="match status" value="1"/>
</dbReference>
<evidence type="ECO:0000256" key="10">
    <source>
        <dbReference type="SAM" id="MobiDB-lite"/>
    </source>
</evidence>
<dbReference type="GO" id="GO:0003743">
    <property type="term" value="F:translation initiation factor activity"/>
    <property type="evidence" value="ECO:0007669"/>
    <property type="project" value="UniProtKB-KW"/>
</dbReference>